<name>A0AAE3I8Z1_9EURY</name>
<dbReference type="AlphaFoldDB" id="A0AAE3I8Z1"/>
<organism evidence="2 4">
    <name type="scientific">Halapricum hydrolyticum</name>
    <dbReference type="NCBI Taxonomy" id="2979991"/>
    <lineage>
        <taxon>Archaea</taxon>
        <taxon>Methanobacteriati</taxon>
        <taxon>Methanobacteriota</taxon>
        <taxon>Stenosarchaea group</taxon>
        <taxon>Halobacteria</taxon>
        <taxon>Halobacteriales</taxon>
        <taxon>Haloarculaceae</taxon>
        <taxon>Halapricum</taxon>
    </lineage>
</organism>
<evidence type="ECO:0000313" key="3">
    <source>
        <dbReference type="Proteomes" id="UP001208186"/>
    </source>
</evidence>
<proteinExistence type="predicted"/>
<dbReference type="Proteomes" id="UP001208186">
    <property type="component" value="Unassembled WGS sequence"/>
</dbReference>
<dbReference type="EMBL" id="JAOPKD010000002">
    <property type="protein sequence ID" value="MCU4726013.1"/>
    <property type="molecule type" value="Genomic_DNA"/>
</dbReference>
<evidence type="ECO:0000313" key="1">
    <source>
        <dbReference type="EMBL" id="MCU4717086.1"/>
    </source>
</evidence>
<evidence type="ECO:0000313" key="4">
    <source>
        <dbReference type="Proteomes" id="UP001209746"/>
    </source>
</evidence>
<keyword evidence="3" id="KW-1185">Reference proteome</keyword>
<reference evidence="2" key="1">
    <citation type="submission" date="2023-02" db="EMBL/GenBank/DDBJ databases">
        <title>Enrichment on poylsaccharides allowed isolation of novel metabolic and taxonomic groups of Haloarchaea.</title>
        <authorList>
            <person name="Sorokin D.Y."/>
            <person name="Elcheninov A.G."/>
            <person name="Khizhniak T.V."/>
            <person name="Kolganova T.V."/>
            <person name="Kublanov I.V."/>
        </authorList>
    </citation>
    <scope>NUCLEOTIDE SEQUENCE</scope>
    <source>
        <strain evidence="1 3">HArc-curdl5-1</strain>
        <strain evidence="2">HArc-curdl7</strain>
    </source>
</reference>
<dbReference type="Proteomes" id="UP001209746">
    <property type="component" value="Unassembled WGS sequence"/>
</dbReference>
<sequence length="400" mass="44868">MTGPLRATSGWLARRSTLPTAVRAVFGYYSHTGAFDLASVRLKSTVDDRTEAMVEDVFTLVESALAREFDVESVTFEYDTKLLLPAELTLGYLYRRAQRRADGTDPVAGSTWASRVENAVGDDSYRAPADPAEWADEPADPRAMVDRAEYLTRIVIEALLDGDMRDAVNDAEYEDFEVSLDVDREGRARVARIAQETLQADLEDHLVELPDDCAEVYEWAVELSETHQDHDPHFRDLYERAREGDDDAIVAIKSEYRDAPFDADTDVFTGEEDELPYLWTQYARVGVIYDAMIEMYRAVGLPVETAFKRSIVLAIVAAQIWLDDVDDYGADVEDGQLTPVTAEYLLADDDREAARRVQELTEQYLDLARAYAAETESPLTGIATEYIYLSGDPHVLPGTE</sequence>
<comment type="caution">
    <text evidence="2">The sequence shown here is derived from an EMBL/GenBank/DDBJ whole genome shotgun (WGS) entry which is preliminary data.</text>
</comment>
<dbReference type="RefSeq" id="WP_315907857.1">
    <property type="nucleotide sequence ID" value="NZ_JAOPKC010000002.1"/>
</dbReference>
<protein>
    <submittedName>
        <fullName evidence="2">Uncharacterized protein</fullName>
    </submittedName>
</protein>
<evidence type="ECO:0000313" key="2">
    <source>
        <dbReference type="EMBL" id="MCU4726013.1"/>
    </source>
</evidence>
<dbReference type="EMBL" id="JAOPKC010000002">
    <property type="protein sequence ID" value="MCU4717086.1"/>
    <property type="molecule type" value="Genomic_DNA"/>
</dbReference>
<gene>
    <name evidence="2" type="ORF">OB914_03360</name>
    <name evidence="1" type="ORF">OB916_03285</name>
</gene>
<accession>A0AAE3I8Z1</accession>